<dbReference type="InterPro" id="IPR048550">
    <property type="entry name" value="KRR1-like_KH1_euk"/>
</dbReference>
<evidence type="ECO:0000256" key="2">
    <source>
        <dbReference type="ARBA" id="ARBA00007666"/>
    </source>
</evidence>
<evidence type="ECO:0000256" key="10">
    <source>
        <dbReference type="ARBA" id="ARBA00024689"/>
    </source>
</evidence>
<evidence type="ECO:0000256" key="7">
    <source>
        <dbReference type="ARBA" id="ARBA00022884"/>
    </source>
</evidence>
<dbReference type="GO" id="GO:0003723">
    <property type="term" value="F:RNA binding"/>
    <property type="evidence" value="ECO:0007669"/>
    <property type="project" value="UniProtKB-KW"/>
</dbReference>
<dbReference type="Gene3D" id="3.30.1370.10">
    <property type="entry name" value="K Homology domain, type 1"/>
    <property type="match status" value="2"/>
</dbReference>
<evidence type="ECO:0000313" key="17">
    <source>
        <dbReference type="Proteomes" id="UP000318571"/>
    </source>
</evidence>
<dbReference type="InterPro" id="IPR041174">
    <property type="entry name" value="KRR1-like_KH1"/>
</dbReference>
<dbReference type="Pfam" id="PF21800">
    <property type="entry name" value="KH_KRR1_2nd"/>
    <property type="match status" value="1"/>
</dbReference>
<dbReference type="InterPro" id="IPR036612">
    <property type="entry name" value="KH_dom_type_1_sf"/>
</dbReference>
<evidence type="ECO:0000256" key="4">
    <source>
        <dbReference type="ARBA" id="ARBA00020053"/>
    </source>
</evidence>
<evidence type="ECO:0000256" key="1">
    <source>
        <dbReference type="ARBA" id="ARBA00004604"/>
    </source>
</evidence>
<dbReference type="PANTHER" id="PTHR12581">
    <property type="entry name" value="HIV-1 REV BINDING PROTEIN 2, 3"/>
    <property type="match status" value="1"/>
</dbReference>
<feature type="compositionally biased region" description="Polar residues" evidence="14">
    <location>
        <begin position="321"/>
        <end position="333"/>
    </location>
</feature>
<dbReference type="GO" id="GO:0006364">
    <property type="term" value="P:rRNA processing"/>
    <property type="evidence" value="ECO:0007669"/>
    <property type="project" value="UniProtKB-KW"/>
</dbReference>
<dbReference type="SUPFAM" id="SSF54791">
    <property type="entry name" value="Eukaryotic type KH-domain (KH-domain type I)"/>
    <property type="match status" value="1"/>
</dbReference>
<feature type="compositionally biased region" description="Low complexity" evidence="14">
    <location>
        <begin position="379"/>
        <end position="399"/>
    </location>
</feature>
<accession>A0A553NF25</accession>
<dbReference type="InterPro" id="IPR024166">
    <property type="entry name" value="rRNA_assembly_KRR1"/>
</dbReference>
<comment type="similarity">
    <text evidence="3">Belongs to the KRR1 family.</text>
</comment>
<dbReference type="InterPro" id="IPR009053">
    <property type="entry name" value="Prefoldin"/>
</dbReference>
<dbReference type="InterPro" id="IPR004087">
    <property type="entry name" value="KH_dom"/>
</dbReference>
<dbReference type="CDD" id="cd22393">
    <property type="entry name" value="KH-I_KRR1_rpt1"/>
    <property type="match status" value="1"/>
</dbReference>
<keyword evidence="7" id="KW-0694">RNA-binding</keyword>
<comment type="function">
    <text evidence="10">Required for 40S ribosome biogenesis. Involved in nucleolar processing of pre-18S ribosomal RNA and ribosome assembly. Binds to RNA. Required for female germline development, cell viability during eye development and for survival of dividing cells and epithelial cells during early wing disk development.</text>
</comment>
<evidence type="ECO:0000256" key="13">
    <source>
        <dbReference type="ARBA" id="ARBA00032993"/>
    </source>
</evidence>
<evidence type="ECO:0000256" key="8">
    <source>
        <dbReference type="ARBA" id="ARBA00023242"/>
    </source>
</evidence>
<dbReference type="PRINTS" id="PR01502">
    <property type="entry name" value="UXTPROTEIN"/>
</dbReference>
<proteinExistence type="inferred from homology"/>
<dbReference type="InterPro" id="IPR004127">
    <property type="entry name" value="Prefoldin_subunit_alpha"/>
</dbReference>
<dbReference type="SUPFAM" id="SSF46579">
    <property type="entry name" value="Prefoldin"/>
    <property type="match status" value="1"/>
</dbReference>
<dbReference type="SMART" id="SM00322">
    <property type="entry name" value="KH"/>
    <property type="match status" value="1"/>
</dbReference>
<reference evidence="16 17" key="1">
    <citation type="journal article" date="2018" name="Nat. Ecol. Evol.">
        <title>Genomic signatures of mitonuclear coevolution across populations of Tigriopus californicus.</title>
        <authorList>
            <person name="Barreto F.S."/>
            <person name="Watson E.T."/>
            <person name="Lima T.G."/>
            <person name="Willett C.S."/>
            <person name="Edmands S."/>
            <person name="Li W."/>
            <person name="Burton R.S."/>
        </authorList>
    </citation>
    <scope>NUCLEOTIDE SEQUENCE [LARGE SCALE GENOMIC DNA]</scope>
    <source>
        <strain evidence="16 17">San Diego</strain>
    </source>
</reference>
<protein>
    <recommendedName>
        <fullName evidence="4">KRR1 small subunit processome component homolog</fullName>
    </recommendedName>
    <alternativeName>
        <fullName evidence="13">KRR-R motif-containing protein 1</fullName>
    </alternativeName>
    <alternativeName>
        <fullName evidence="12">Protein dribble</fullName>
    </alternativeName>
</protein>
<dbReference type="Pfam" id="PF17903">
    <property type="entry name" value="KH_KRR1_1st"/>
    <property type="match status" value="1"/>
</dbReference>
<dbReference type="EMBL" id="VCGU01000458">
    <property type="protein sequence ID" value="TRY64052.1"/>
    <property type="molecule type" value="Genomic_DNA"/>
</dbReference>
<keyword evidence="9" id="KW-0687">Ribonucleoprotein</keyword>
<dbReference type="FunFam" id="3.30.1370.10:FF:000014">
    <property type="entry name" value="KRR1 small subunit processome component"/>
    <property type="match status" value="1"/>
</dbReference>
<dbReference type="GO" id="GO:0032040">
    <property type="term" value="C:small-subunit processome"/>
    <property type="evidence" value="ECO:0007669"/>
    <property type="project" value="TreeGrafter"/>
</dbReference>
<evidence type="ECO:0000256" key="5">
    <source>
        <dbReference type="ARBA" id="ARBA00022517"/>
    </source>
</evidence>
<evidence type="ECO:0000256" key="6">
    <source>
        <dbReference type="ARBA" id="ARBA00022552"/>
    </source>
</evidence>
<dbReference type="InterPro" id="IPR048549">
    <property type="entry name" value="KRR1-like_KH2_euk"/>
</dbReference>
<dbReference type="PANTHER" id="PTHR12581:SF0">
    <property type="entry name" value="KRR1 SMALL SUBUNIT PROCESSOME COMPONENT HOMOLOG"/>
    <property type="match status" value="1"/>
</dbReference>
<dbReference type="Proteomes" id="UP000318571">
    <property type="component" value="Chromosome 10"/>
</dbReference>
<comment type="subcellular location">
    <subcellularLocation>
        <location evidence="1">Nucleus</location>
        <location evidence="1">Nucleolus</location>
    </subcellularLocation>
</comment>
<feature type="domain" description="K Homology" evidence="15">
    <location>
        <begin position="131"/>
        <end position="201"/>
    </location>
</feature>
<comment type="caution">
    <text evidence="16">The sequence shown here is derived from an EMBL/GenBank/DDBJ whole genome shotgun (WGS) entry which is preliminary data.</text>
</comment>
<keyword evidence="6" id="KW-0698">rRNA processing</keyword>
<evidence type="ECO:0000313" key="16">
    <source>
        <dbReference type="EMBL" id="TRY64052.1"/>
    </source>
</evidence>
<dbReference type="Pfam" id="PF02996">
    <property type="entry name" value="Prefoldin"/>
    <property type="match status" value="1"/>
</dbReference>
<feature type="compositionally biased region" description="Basic and acidic residues" evidence="14">
    <location>
        <begin position="343"/>
        <end position="357"/>
    </location>
</feature>
<comment type="subunit">
    <text evidence="11">Monomer. Component of the ribosomal small subunit (SSU) processome.</text>
</comment>
<comment type="similarity">
    <text evidence="2">Belongs to the UXT family.</text>
</comment>
<dbReference type="AlphaFoldDB" id="A0A553NF25"/>
<name>A0A553NF25_TIGCA</name>
<dbReference type="FunFam" id="3.30.1370.10:FF:000011">
    <property type="entry name" value="KRR1 small subunit processome component"/>
    <property type="match status" value="1"/>
</dbReference>
<evidence type="ECO:0000256" key="14">
    <source>
        <dbReference type="SAM" id="MobiDB-lite"/>
    </source>
</evidence>
<feature type="region of interest" description="Disordered" evidence="14">
    <location>
        <begin position="240"/>
        <end position="399"/>
    </location>
</feature>
<dbReference type="GO" id="GO:0003714">
    <property type="term" value="F:transcription corepressor activity"/>
    <property type="evidence" value="ECO:0007669"/>
    <property type="project" value="InterPro"/>
</dbReference>
<evidence type="ECO:0000256" key="11">
    <source>
        <dbReference type="ARBA" id="ARBA00025925"/>
    </source>
</evidence>
<evidence type="ECO:0000256" key="3">
    <source>
        <dbReference type="ARBA" id="ARBA00009344"/>
    </source>
</evidence>
<evidence type="ECO:0000256" key="12">
    <source>
        <dbReference type="ARBA" id="ARBA00032580"/>
    </source>
</evidence>
<dbReference type="CDD" id="cd22394">
    <property type="entry name" value="KH-I_KRR1_rpt2"/>
    <property type="match status" value="1"/>
</dbReference>
<sequence length="555" mass="63074">MGSDSEDGLAGPSTTTTTTTAVVENAWAMKIPKFEAQDNPHGLLEESSFATLFPKYREKYLRESWPLVTKALHDHHGIRAELDLIEGSMTVKTTRQTFDPYIIIKARDFIKLMARSVPYEQAIKVLDDEVGSEIIKIGGLVRNKDRFVKRRQRLIGPNGSTLKSIELLTRCYVLVQGNTVAALGPYQGLKQVRKIVVDTMNNVHPIYNIKSLMIKRELMKDPQLKHENWERFLPKFEKKNLSKRKEPLKKKEKKPYTPFPPEMPQSKVDKQLATGEYFLKPTDKKRRKLEEQKDKQAGSQAKRDQKRMKSFQPPKEDKNKANGTSQTGGSQANGPPVGASTLDMDKLKTKMEKASKDQKKKAKKRKMHEVLKPLTMNVSSPSPKSSSHSRTTSASSSTSNLSEKILKYETFLNEQLKPDLKATLEARDRVFSDIAEYLALRNSICAIQAAKLRPKEPLKTKVDLGCNFYVQAHVDEPEKLFLEIGLGFFLEFSQEEALAFIEKKSKVLEDKAKTLTDESCKIRANIKLTLEGLRELQNICQTNSKQRPPHRDVFA</sequence>
<dbReference type="CDD" id="cd23158">
    <property type="entry name" value="Prefoldin_UXT"/>
    <property type="match status" value="1"/>
</dbReference>
<dbReference type="InterPro" id="IPR048548">
    <property type="entry name" value="KRR1-like_KH2"/>
</dbReference>
<keyword evidence="17" id="KW-1185">Reference proteome</keyword>
<keyword evidence="8" id="KW-0539">Nucleus</keyword>
<evidence type="ECO:0000259" key="15">
    <source>
        <dbReference type="SMART" id="SM00322"/>
    </source>
</evidence>
<dbReference type="Gene3D" id="1.10.287.370">
    <property type="match status" value="1"/>
</dbReference>
<dbReference type="InterPro" id="IPR003994">
    <property type="entry name" value="UXT"/>
</dbReference>
<dbReference type="STRING" id="6832.A0A553NF25"/>
<keyword evidence="5" id="KW-0690">Ribosome biogenesis</keyword>
<evidence type="ECO:0000256" key="9">
    <source>
        <dbReference type="ARBA" id="ARBA00023274"/>
    </source>
</evidence>
<organism evidence="16 17">
    <name type="scientific">Tigriopus californicus</name>
    <name type="common">Marine copepod</name>
    <dbReference type="NCBI Taxonomy" id="6832"/>
    <lineage>
        <taxon>Eukaryota</taxon>
        <taxon>Metazoa</taxon>
        <taxon>Ecdysozoa</taxon>
        <taxon>Arthropoda</taxon>
        <taxon>Crustacea</taxon>
        <taxon>Multicrustacea</taxon>
        <taxon>Hexanauplia</taxon>
        <taxon>Copepoda</taxon>
        <taxon>Harpacticoida</taxon>
        <taxon>Harpacticidae</taxon>
        <taxon>Tigriopus</taxon>
    </lineage>
</organism>
<gene>
    <name evidence="16" type="ORF">TCAL_00336</name>
</gene>
<dbReference type="GO" id="GO:0000122">
    <property type="term" value="P:negative regulation of transcription by RNA polymerase II"/>
    <property type="evidence" value="ECO:0007669"/>
    <property type="project" value="InterPro"/>
</dbReference>
<feature type="compositionally biased region" description="Basic residues" evidence="14">
    <location>
        <begin position="358"/>
        <end position="367"/>
    </location>
</feature>